<feature type="region of interest" description="Disordered" evidence="1">
    <location>
        <begin position="73"/>
        <end position="160"/>
    </location>
</feature>
<keyword evidence="3" id="KW-1185">Reference proteome</keyword>
<feature type="compositionally biased region" description="Low complexity" evidence="1">
    <location>
        <begin position="132"/>
        <end position="149"/>
    </location>
</feature>
<dbReference type="Proteomes" id="UP000657574">
    <property type="component" value="Unassembled WGS sequence"/>
</dbReference>
<dbReference type="AlphaFoldDB" id="A0A917L642"/>
<feature type="compositionally biased region" description="Low complexity" evidence="1">
    <location>
        <begin position="90"/>
        <end position="103"/>
    </location>
</feature>
<evidence type="ECO:0000313" key="3">
    <source>
        <dbReference type="Proteomes" id="UP000657574"/>
    </source>
</evidence>
<reference evidence="2" key="2">
    <citation type="submission" date="2020-09" db="EMBL/GenBank/DDBJ databases">
        <authorList>
            <person name="Sun Q."/>
            <person name="Ohkuma M."/>
        </authorList>
    </citation>
    <scope>NUCLEOTIDE SEQUENCE</scope>
    <source>
        <strain evidence="2">JCM 3086</strain>
    </source>
</reference>
<organism evidence="2 3">
    <name type="scientific">Streptomyces brasiliensis</name>
    <dbReference type="NCBI Taxonomy" id="1954"/>
    <lineage>
        <taxon>Bacteria</taxon>
        <taxon>Bacillati</taxon>
        <taxon>Actinomycetota</taxon>
        <taxon>Actinomycetes</taxon>
        <taxon>Kitasatosporales</taxon>
        <taxon>Streptomycetaceae</taxon>
        <taxon>Streptomyces</taxon>
    </lineage>
</organism>
<dbReference type="EMBL" id="BMQA01000029">
    <property type="protein sequence ID" value="GGJ43969.1"/>
    <property type="molecule type" value="Genomic_DNA"/>
</dbReference>
<reference evidence="2" key="1">
    <citation type="journal article" date="2014" name="Int. J. Syst. Evol. Microbiol.">
        <title>Complete genome sequence of Corynebacterium casei LMG S-19264T (=DSM 44701T), isolated from a smear-ripened cheese.</title>
        <authorList>
            <consortium name="US DOE Joint Genome Institute (JGI-PGF)"/>
            <person name="Walter F."/>
            <person name="Albersmeier A."/>
            <person name="Kalinowski J."/>
            <person name="Ruckert C."/>
        </authorList>
    </citation>
    <scope>NUCLEOTIDE SEQUENCE</scope>
    <source>
        <strain evidence="2">JCM 3086</strain>
    </source>
</reference>
<name>A0A917L642_9ACTN</name>
<proteinExistence type="predicted"/>
<evidence type="ECO:0000256" key="1">
    <source>
        <dbReference type="SAM" id="MobiDB-lite"/>
    </source>
</evidence>
<accession>A0A917L642</accession>
<evidence type="ECO:0000313" key="2">
    <source>
        <dbReference type="EMBL" id="GGJ43969.1"/>
    </source>
</evidence>
<sequence>MSFAGRDATAAAPGVRTAVDFHTREAYRLQAGTFSARTAATTTAVCRQTNPRAPLHSAPALAAPACTTRACPAAAARTRETRARPGVARTGPNNPPTTTAPHNSGPDGANTRCGRLSTPAEANTGKTAGANRTTPATSALSARAAAHPPVDSPQSTENAR</sequence>
<gene>
    <name evidence="2" type="ORF">GCM10010121_063970</name>
</gene>
<protein>
    <submittedName>
        <fullName evidence="2">Uncharacterized protein</fullName>
    </submittedName>
</protein>
<comment type="caution">
    <text evidence="2">The sequence shown here is derived from an EMBL/GenBank/DDBJ whole genome shotgun (WGS) entry which is preliminary data.</text>
</comment>